<dbReference type="OrthoDB" id="5421765at2759"/>
<keyword evidence="1" id="KW-1133">Transmembrane helix</keyword>
<keyword evidence="1" id="KW-0812">Transmembrane</keyword>
<keyword evidence="1" id="KW-0472">Membrane</keyword>
<protein>
    <submittedName>
        <fullName evidence="2">Uncharacterized protein</fullName>
    </submittedName>
</protein>
<accession>A0A2T2PCE1</accession>
<feature type="non-terminal residue" evidence="2">
    <location>
        <position position="322"/>
    </location>
</feature>
<evidence type="ECO:0000313" key="3">
    <source>
        <dbReference type="Proteomes" id="UP000240883"/>
    </source>
</evidence>
<dbReference type="AlphaFoldDB" id="A0A2T2PCE1"/>
<dbReference type="EMBL" id="KZ678128">
    <property type="protein sequence ID" value="PSN75305.1"/>
    <property type="molecule type" value="Genomic_DNA"/>
</dbReference>
<reference evidence="2 3" key="1">
    <citation type="journal article" date="2018" name="Front. Microbiol.">
        <title>Genome-Wide Analysis of Corynespora cassiicola Leaf Fall Disease Putative Effectors.</title>
        <authorList>
            <person name="Lopez D."/>
            <person name="Ribeiro S."/>
            <person name="Label P."/>
            <person name="Fumanal B."/>
            <person name="Venisse J.S."/>
            <person name="Kohler A."/>
            <person name="de Oliveira R.R."/>
            <person name="Labutti K."/>
            <person name="Lipzen A."/>
            <person name="Lail K."/>
            <person name="Bauer D."/>
            <person name="Ohm R.A."/>
            <person name="Barry K.W."/>
            <person name="Spatafora J."/>
            <person name="Grigoriev I.V."/>
            <person name="Martin F.M."/>
            <person name="Pujade-Renaud V."/>
        </authorList>
    </citation>
    <scope>NUCLEOTIDE SEQUENCE [LARGE SCALE GENOMIC DNA]</scope>
    <source>
        <strain evidence="2 3">Philippines</strain>
    </source>
</reference>
<evidence type="ECO:0000313" key="2">
    <source>
        <dbReference type="EMBL" id="PSN75305.1"/>
    </source>
</evidence>
<proteinExistence type="predicted"/>
<sequence length="322" mass="35473">LSNGAVAGVAIGCLIAGALIAGLIFWFCFRRLKKANGISRDQEANTIALMGQGKGAEAKNLSLESDSAMTTAMEHGVPQPLEDKAISGEISKISNSIKNHVQSFYHSGRVSPGLIDYDDLQALGRDLPISIGTLSTLLGNSTTREMALRFCIAWVVVSRMSPGNATNFLPPEVASCFQSMSATDDANKAAQALPMAKWRAITAEQMQASYVKNAFSPSDARLRNIQDALRILDHILLPYADSHLDNEQRRRNLEEILKRAAMFALTLFSQPSTWDFDWKRDDSVRMESFCVFPSLVQVMNEKGDMVRPSQPFSEAVIRRLDE</sequence>
<evidence type="ECO:0000256" key="1">
    <source>
        <dbReference type="SAM" id="Phobius"/>
    </source>
</evidence>
<feature type="transmembrane region" description="Helical" evidence="1">
    <location>
        <begin position="6"/>
        <end position="29"/>
    </location>
</feature>
<feature type="non-terminal residue" evidence="2">
    <location>
        <position position="1"/>
    </location>
</feature>
<gene>
    <name evidence="2" type="ORF">BS50DRAFT_470740</name>
</gene>
<organism evidence="2 3">
    <name type="scientific">Corynespora cassiicola Philippines</name>
    <dbReference type="NCBI Taxonomy" id="1448308"/>
    <lineage>
        <taxon>Eukaryota</taxon>
        <taxon>Fungi</taxon>
        <taxon>Dikarya</taxon>
        <taxon>Ascomycota</taxon>
        <taxon>Pezizomycotina</taxon>
        <taxon>Dothideomycetes</taxon>
        <taxon>Pleosporomycetidae</taxon>
        <taxon>Pleosporales</taxon>
        <taxon>Corynesporascaceae</taxon>
        <taxon>Corynespora</taxon>
    </lineage>
</organism>
<name>A0A2T2PCE1_CORCC</name>
<dbReference type="Proteomes" id="UP000240883">
    <property type="component" value="Unassembled WGS sequence"/>
</dbReference>
<keyword evidence="3" id="KW-1185">Reference proteome</keyword>